<dbReference type="SMR" id="A2EQQ7"/>
<sequence length="505" mass="54912">MFRDCTKLLYVNLSSKATTIESQAFKGSTIIVSIEFPPTLETIEEGAFANCPKLVIDASKNENINYADDMLFTNKKKALSSYFGTDPNKDLVVPEGLTEIGLGAFSGKKLKSISFNGATLTNINLQTFQSSTIESISLPPSLSFIGRECFLNCVNLKTVTFDTNSPLAVIPMKCFENCKLLENIILPSSVTTIQEYAFSGCVNIGDIGLSSTQISTIDTYAFKNSGITILDNTHNVISFDYGSFYGSSIESITFRTVTIPSSCFFGCSLLTSINIVSVDTIEDSSFENCVSLTTFVIPSSLRIVKSFAFRSCLSLSSVTLSLDSNIDQIYGGAFINCPNLQSIKLDSKDSRYRFSNGALTNYEETNLITFIPSSLIDTYIVPVTMTSIGNYAFMSCPNLVRVLFSGNSIQTIGRESFKDCPKLSFLYVTSSSLTSIGESAFDGSPLLCRCGSVRCDKNKRDMFISKGIPTISFKVDCSYAGGSCGHNPTLISNLSPILITPLIVM</sequence>
<dbReference type="InterPro" id="IPR026906">
    <property type="entry name" value="LRR_5"/>
</dbReference>
<dbReference type="PANTHER" id="PTHR45661">
    <property type="entry name" value="SURFACE ANTIGEN"/>
    <property type="match status" value="1"/>
</dbReference>
<dbReference type="VEuPathDB" id="TrichDB:TVAG_416650"/>
<protein>
    <submittedName>
        <fullName evidence="1">Surface antigen BspA-like</fullName>
    </submittedName>
</protein>
<name>A2EQQ7_TRIV3</name>
<dbReference type="InParanoid" id="A2EQQ7"/>
<dbReference type="SUPFAM" id="SSF52058">
    <property type="entry name" value="L domain-like"/>
    <property type="match status" value="2"/>
</dbReference>
<gene>
    <name evidence="1" type="ORF">TVAG_416650</name>
</gene>
<reference evidence="1" key="1">
    <citation type="submission" date="2006-10" db="EMBL/GenBank/DDBJ databases">
        <authorList>
            <person name="Amadeo P."/>
            <person name="Zhao Q."/>
            <person name="Wortman J."/>
            <person name="Fraser-Liggett C."/>
            <person name="Carlton J."/>
        </authorList>
    </citation>
    <scope>NUCLEOTIDE SEQUENCE</scope>
    <source>
        <strain evidence="1">G3</strain>
    </source>
</reference>
<dbReference type="KEGG" id="tva:4762887"/>
<organism evidence="1 2">
    <name type="scientific">Trichomonas vaginalis (strain ATCC PRA-98 / G3)</name>
    <dbReference type="NCBI Taxonomy" id="412133"/>
    <lineage>
        <taxon>Eukaryota</taxon>
        <taxon>Metamonada</taxon>
        <taxon>Parabasalia</taxon>
        <taxon>Trichomonadida</taxon>
        <taxon>Trichomonadidae</taxon>
        <taxon>Trichomonas</taxon>
    </lineage>
</organism>
<dbReference type="AlphaFoldDB" id="A2EQQ7"/>
<evidence type="ECO:0000313" key="2">
    <source>
        <dbReference type="Proteomes" id="UP000001542"/>
    </source>
</evidence>
<dbReference type="Gene3D" id="3.80.10.10">
    <property type="entry name" value="Ribonuclease Inhibitor"/>
    <property type="match status" value="3"/>
</dbReference>
<dbReference type="Pfam" id="PF13306">
    <property type="entry name" value="LRR_5"/>
    <property type="match status" value="4"/>
</dbReference>
<dbReference type="EMBL" id="DS113459">
    <property type="protein sequence ID" value="EAY05022.1"/>
    <property type="molecule type" value="Genomic_DNA"/>
</dbReference>
<dbReference type="InterPro" id="IPR053139">
    <property type="entry name" value="Surface_bspA-like"/>
</dbReference>
<dbReference type="PANTHER" id="PTHR45661:SF3">
    <property type="entry name" value="IG-LIKE DOMAIN-CONTAINING PROTEIN"/>
    <property type="match status" value="1"/>
</dbReference>
<keyword evidence="2" id="KW-1185">Reference proteome</keyword>
<dbReference type="Proteomes" id="UP000001542">
    <property type="component" value="Unassembled WGS sequence"/>
</dbReference>
<evidence type="ECO:0000313" key="1">
    <source>
        <dbReference type="EMBL" id="EAY05022.1"/>
    </source>
</evidence>
<reference evidence="1" key="2">
    <citation type="journal article" date="2007" name="Science">
        <title>Draft genome sequence of the sexually transmitted pathogen Trichomonas vaginalis.</title>
        <authorList>
            <person name="Carlton J.M."/>
            <person name="Hirt R.P."/>
            <person name="Silva J.C."/>
            <person name="Delcher A.L."/>
            <person name="Schatz M."/>
            <person name="Zhao Q."/>
            <person name="Wortman J.R."/>
            <person name="Bidwell S.L."/>
            <person name="Alsmark U.C.M."/>
            <person name="Besteiro S."/>
            <person name="Sicheritz-Ponten T."/>
            <person name="Noel C.J."/>
            <person name="Dacks J.B."/>
            <person name="Foster P.G."/>
            <person name="Simillion C."/>
            <person name="Van de Peer Y."/>
            <person name="Miranda-Saavedra D."/>
            <person name="Barton G.J."/>
            <person name="Westrop G.D."/>
            <person name="Mueller S."/>
            <person name="Dessi D."/>
            <person name="Fiori P.L."/>
            <person name="Ren Q."/>
            <person name="Paulsen I."/>
            <person name="Zhang H."/>
            <person name="Bastida-Corcuera F.D."/>
            <person name="Simoes-Barbosa A."/>
            <person name="Brown M.T."/>
            <person name="Hayes R.D."/>
            <person name="Mukherjee M."/>
            <person name="Okumura C.Y."/>
            <person name="Schneider R."/>
            <person name="Smith A.J."/>
            <person name="Vanacova S."/>
            <person name="Villalvazo M."/>
            <person name="Haas B.J."/>
            <person name="Pertea M."/>
            <person name="Feldblyum T.V."/>
            <person name="Utterback T.R."/>
            <person name="Shu C.L."/>
            <person name="Osoegawa K."/>
            <person name="de Jong P.J."/>
            <person name="Hrdy I."/>
            <person name="Horvathova L."/>
            <person name="Zubacova Z."/>
            <person name="Dolezal P."/>
            <person name="Malik S.B."/>
            <person name="Logsdon J.M. Jr."/>
            <person name="Henze K."/>
            <person name="Gupta A."/>
            <person name="Wang C.C."/>
            <person name="Dunne R.L."/>
            <person name="Upcroft J.A."/>
            <person name="Upcroft P."/>
            <person name="White O."/>
            <person name="Salzberg S.L."/>
            <person name="Tang P."/>
            <person name="Chiu C.-H."/>
            <person name="Lee Y.-S."/>
            <person name="Embley T.M."/>
            <person name="Coombs G.H."/>
            <person name="Mottram J.C."/>
            <person name="Tachezy J."/>
            <person name="Fraser-Liggett C.M."/>
            <person name="Johnson P.J."/>
        </authorList>
    </citation>
    <scope>NUCLEOTIDE SEQUENCE [LARGE SCALE GENOMIC DNA]</scope>
    <source>
        <strain evidence="1">G3</strain>
    </source>
</reference>
<dbReference type="VEuPathDB" id="TrichDB:TVAGG3_0894150"/>
<dbReference type="RefSeq" id="XP_001317245.1">
    <property type="nucleotide sequence ID" value="XM_001317210.1"/>
</dbReference>
<dbReference type="STRING" id="5722.A2EQQ7"/>
<accession>A2EQQ7</accession>
<proteinExistence type="predicted"/>
<dbReference type="InterPro" id="IPR032675">
    <property type="entry name" value="LRR_dom_sf"/>
</dbReference>
<dbReference type="OrthoDB" id="10006997at2759"/>